<dbReference type="Gene3D" id="2.40.290.10">
    <property type="match status" value="1"/>
</dbReference>
<keyword evidence="3" id="KW-0547">Nucleotide-binding</keyword>
<dbReference type="GO" id="GO:0043564">
    <property type="term" value="C:Ku70:Ku80 complex"/>
    <property type="evidence" value="ECO:0007669"/>
    <property type="project" value="InterPro"/>
</dbReference>
<evidence type="ECO:0000256" key="2">
    <source>
        <dbReference type="ARBA" id="ARBA00005240"/>
    </source>
</evidence>
<evidence type="ECO:0000313" key="14">
    <source>
        <dbReference type="Proteomes" id="UP000694925"/>
    </source>
</evidence>
<evidence type="ECO:0000256" key="5">
    <source>
        <dbReference type="ARBA" id="ARBA00022801"/>
    </source>
</evidence>
<dbReference type="GeneID" id="108627669"/>
<dbReference type="InterPro" id="IPR016194">
    <property type="entry name" value="SPOC-like_C_dom_sf"/>
</dbReference>
<evidence type="ECO:0000259" key="12">
    <source>
        <dbReference type="PROSITE" id="PS50234"/>
    </source>
</evidence>
<dbReference type="InterPro" id="IPR006164">
    <property type="entry name" value="DNA_bd_Ku70/Ku80"/>
</dbReference>
<dbReference type="InterPro" id="IPR027388">
    <property type="entry name" value="Ku70_bridge/pillars_dom_sf"/>
</dbReference>
<dbReference type="GO" id="GO:0003678">
    <property type="term" value="F:DNA helicase activity"/>
    <property type="evidence" value="ECO:0007669"/>
    <property type="project" value="InterPro"/>
</dbReference>
<dbReference type="SMART" id="SM00513">
    <property type="entry name" value="SAP"/>
    <property type="match status" value="1"/>
</dbReference>
<dbReference type="KEGG" id="ccal:108627669"/>
<dbReference type="Gene3D" id="1.10.1600.10">
    <property type="match status" value="1"/>
</dbReference>
<dbReference type="InterPro" id="IPR036361">
    <property type="entry name" value="SAP_dom_sf"/>
</dbReference>
<dbReference type="GO" id="GO:0000723">
    <property type="term" value="P:telomere maintenance"/>
    <property type="evidence" value="ECO:0007669"/>
    <property type="project" value="InterPro"/>
</dbReference>
<dbReference type="Gene3D" id="1.10.720.30">
    <property type="entry name" value="SAP domain"/>
    <property type="match status" value="1"/>
</dbReference>
<dbReference type="PANTHER" id="PTHR12604:SF2">
    <property type="entry name" value="X-RAY REPAIR CROSS-COMPLEMENTING PROTEIN 6"/>
    <property type="match status" value="1"/>
</dbReference>
<keyword evidence="8" id="KW-0238">DNA-binding</keyword>
<feature type="domain" description="SAP" evidence="13">
    <location>
        <begin position="567"/>
        <end position="601"/>
    </location>
</feature>
<dbReference type="Gene3D" id="4.10.970.10">
    <property type="entry name" value="Ku70, bridge and pillars"/>
    <property type="match status" value="1"/>
</dbReference>
<dbReference type="PIRSF" id="PIRSF003033">
    <property type="entry name" value="Ku70"/>
    <property type="match status" value="1"/>
</dbReference>
<dbReference type="InterPro" id="IPR003034">
    <property type="entry name" value="SAP_dom"/>
</dbReference>
<sequence>MASTMSSYNEESQEAVVDLNELYGVRDGTLFIVDASPPMFENHSRDRPEEKEVSYFVQSIRRVKESLKQKLSWNRQDWMGLVFFGTKECDPNSDMKNILTIQKLLPVSIDCLKEVIKIDEKNKWEQYRDSASSTDYPLHDVLWHAAQLFHDKNVTMPLRRVILFTCQDNPQLTSDEKHRIRAQAKAYNDLNIKLFVVGLGESWDHNLFYKDLEILSRDIDADNYKTTSLNDLMDQVVLLSRNMSKLAWRFGQDVNIDVVLRNLVAKTQYLKKENMSKETNAPLTSKTCYVVAKEVEDEENENDEDEIETSQPVASTDLEWSIKYGGESICFTSREKRSMKSMRPAGIDVVCMKPISSHLLYHFETPYFVLPSDKSTRKDNALLFDALLNKCNEKELMIIVLVTIRKYSIPLLYTMLPNVKKGGFYLYRIPYKEDVRSLSDILSQYVFNDETKCPFSPKAVELLEEIIKRIGINDEPKMCSNPKLQSQFKAVETLALDLEKSEPIVDDTLPQTEKMRKCVKDLLEEYNEIFKSDEPPTKKSKKIQEAAGKLDTMSKEQIRELVKNNTIDGYTVAQLKMILETLPLKRTGKKDELIKRLKDYFNN</sequence>
<evidence type="ECO:0000256" key="9">
    <source>
        <dbReference type="ARBA" id="ARBA00023172"/>
    </source>
</evidence>
<evidence type="ECO:0000313" key="15">
    <source>
        <dbReference type="RefSeq" id="XP_026671514.1"/>
    </source>
</evidence>
<evidence type="ECO:0000256" key="1">
    <source>
        <dbReference type="ARBA" id="ARBA00004123"/>
    </source>
</evidence>
<evidence type="ECO:0000256" key="7">
    <source>
        <dbReference type="ARBA" id="ARBA00022840"/>
    </source>
</evidence>
<dbReference type="SMART" id="SM00559">
    <property type="entry name" value="Ku78"/>
    <property type="match status" value="1"/>
</dbReference>
<keyword evidence="14" id="KW-1185">Reference proteome</keyword>
<evidence type="ECO:0000256" key="4">
    <source>
        <dbReference type="ARBA" id="ARBA00022763"/>
    </source>
</evidence>
<dbReference type="GO" id="GO:0006303">
    <property type="term" value="P:double-strand break repair via nonhomologous end joining"/>
    <property type="evidence" value="ECO:0007669"/>
    <property type="project" value="InterPro"/>
</dbReference>
<dbReference type="GO" id="GO:0006310">
    <property type="term" value="P:DNA recombination"/>
    <property type="evidence" value="ECO:0007669"/>
    <property type="project" value="UniProtKB-KW"/>
</dbReference>
<evidence type="ECO:0000256" key="6">
    <source>
        <dbReference type="ARBA" id="ARBA00022806"/>
    </source>
</evidence>
<dbReference type="PANTHER" id="PTHR12604">
    <property type="entry name" value="KU AUTOANTIGEN DNA HELICASE"/>
    <property type="match status" value="1"/>
</dbReference>
<dbReference type="InterPro" id="IPR005161">
    <property type="entry name" value="Ku_N"/>
</dbReference>
<feature type="domain" description="VWFA" evidence="12">
    <location>
        <begin position="28"/>
        <end position="246"/>
    </location>
</feature>
<gene>
    <name evidence="15" type="primary">LOC108627669</name>
</gene>
<proteinExistence type="inferred from homology"/>
<dbReference type="Pfam" id="PF02037">
    <property type="entry name" value="SAP"/>
    <property type="match status" value="1"/>
</dbReference>
<accession>A0AAJ7WCV5</accession>
<dbReference type="GO" id="GO:0016787">
    <property type="term" value="F:hydrolase activity"/>
    <property type="evidence" value="ECO:0007669"/>
    <property type="project" value="UniProtKB-KW"/>
</dbReference>
<protein>
    <submittedName>
        <fullName evidence="15">X-ray repair cross-complementing protein 6-like isoform X1</fullName>
    </submittedName>
</protein>
<dbReference type="Pfam" id="PF02735">
    <property type="entry name" value="Ku"/>
    <property type="match status" value="1"/>
</dbReference>
<keyword evidence="4" id="KW-0227">DNA damage</keyword>
<dbReference type="InterPro" id="IPR002035">
    <property type="entry name" value="VWF_A"/>
</dbReference>
<dbReference type="GO" id="GO:0042162">
    <property type="term" value="F:telomeric DNA binding"/>
    <property type="evidence" value="ECO:0007669"/>
    <property type="project" value="InterPro"/>
</dbReference>
<keyword evidence="5" id="KW-0378">Hydrolase</keyword>
<name>A0AAJ7WCV5_9HYME</name>
<keyword evidence="10" id="KW-0234">DNA repair</keyword>
<dbReference type="SUPFAM" id="SSF100939">
    <property type="entry name" value="SPOC domain-like"/>
    <property type="match status" value="1"/>
</dbReference>
<dbReference type="Proteomes" id="UP000694925">
    <property type="component" value="Unplaced"/>
</dbReference>
<evidence type="ECO:0000259" key="13">
    <source>
        <dbReference type="PROSITE" id="PS50800"/>
    </source>
</evidence>
<dbReference type="SUPFAM" id="SSF68906">
    <property type="entry name" value="SAP domain"/>
    <property type="match status" value="1"/>
</dbReference>
<dbReference type="Pfam" id="PF03730">
    <property type="entry name" value="Ku_C"/>
    <property type="match status" value="1"/>
</dbReference>
<evidence type="ECO:0000256" key="10">
    <source>
        <dbReference type="ARBA" id="ARBA00023204"/>
    </source>
</evidence>
<keyword evidence="9" id="KW-0233">DNA recombination</keyword>
<dbReference type="RefSeq" id="XP_026671514.1">
    <property type="nucleotide sequence ID" value="XM_026815713.1"/>
</dbReference>
<dbReference type="AlphaFoldDB" id="A0AAJ7WCV5"/>
<evidence type="ECO:0000256" key="8">
    <source>
        <dbReference type="ARBA" id="ARBA00023125"/>
    </source>
</evidence>
<keyword evidence="6" id="KW-0347">Helicase</keyword>
<evidence type="ECO:0000256" key="3">
    <source>
        <dbReference type="ARBA" id="ARBA00022741"/>
    </source>
</evidence>
<reference evidence="15" key="1">
    <citation type="submission" date="2025-08" db="UniProtKB">
        <authorList>
            <consortium name="RefSeq"/>
        </authorList>
    </citation>
    <scope>IDENTIFICATION</scope>
    <source>
        <tissue evidence="15">Whole body</tissue>
    </source>
</reference>
<keyword evidence="7" id="KW-0067">ATP-binding</keyword>
<dbReference type="PROSITE" id="PS50800">
    <property type="entry name" value="SAP"/>
    <property type="match status" value="1"/>
</dbReference>
<comment type="subcellular location">
    <subcellularLocation>
        <location evidence="1">Nucleus</location>
    </subcellularLocation>
</comment>
<comment type="similarity">
    <text evidence="2">Belongs to the ku70 family.</text>
</comment>
<dbReference type="Pfam" id="PF03731">
    <property type="entry name" value="Ku_N"/>
    <property type="match status" value="1"/>
</dbReference>
<evidence type="ECO:0000256" key="11">
    <source>
        <dbReference type="ARBA" id="ARBA00023242"/>
    </source>
</evidence>
<dbReference type="PROSITE" id="PS50234">
    <property type="entry name" value="VWFA"/>
    <property type="match status" value="1"/>
</dbReference>
<dbReference type="InterPro" id="IPR036465">
    <property type="entry name" value="vWFA_dom_sf"/>
</dbReference>
<organism evidence="14 15">
    <name type="scientific">Ceratina calcarata</name>
    <dbReference type="NCBI Taxonomy" id="156304"/>
    <lineage>
        <taxon>Eukaryota</taxon>
        <taxon>Metazoa</taxon>
        <taxon>Ecdysozoa</taxon>
        <taxon>Arthropoda</taxon>
        <taxon>Hexapoda</taxon>
        <taxon>Insecta</taxon>
        <taxon>Pterygota</taxon>
        <taxon>Neoptera</taxon>
        <taxon>Endopterygota</taxon>
        <taxon>Hymenoptera</taxon>
        <taxon>Apocrita</taxon>
        <taxon>Aculeata</taxon>
        <taxon>Apoidea</taxon>
        <taxon>Anthophila</taxon>
        <taxon>Apidae</taxon>
        <taxon>Ceratina</taxon>
        <taxon>Zadontomerus</taxon>
    </lineage>
</organism>
<dbReference type="InterPro" id="IPR006165">
    <property type="entry name" value="Ku70"/>
</dbReference>
<dbReference type="GO" id="GO:0005524">
    <property type="term" value="F:ATP binding"/>
    <property type="evidence" value="ECO:0007669"/>
    <property type="project" value="UniProtKB-KW"/>
</dbReference>
<keyword evidence="11" id="KW-0539">Nucleus</keyword>
<dbReference type="GO" id="GO:0003690">
    <property type="term" value="F:double-stranded DNA binding"/>
    <property type="evidence" value="ECO:0007669"/>
    <property type="project" value="TreeGrafter"/>
</dbReference>
<dbReference type="InterPro" id="IPR005160">
    <property type="entry name" value="Ku_C"/>
</dbReference>
<dbReference type="Gene3D" id="3.40.50.410">
    <property type="entry name" value="von Willebrand factor, type A domain"/>
    <property type="match status" value="1"/>
</dbReference>
<dbReference type="SUPFAM" id="SSF53300">
    <property type="entry name" value="vWA-like"/>
    <property type="match status" value="1"/>
</dbReference>
<dbReference type="NCBIfam" id="TIGR00578">
    <property type="entry name" value="ku70"/>
    <property type="match status" value="1"/>
</dbReference>
<dbReference type="GO" id="GO:0003684">
    <property type="term" value="F:damaged DNA binding"/>
    <property type="evidence" value="ECO:0007669"/>
    <property type="project" value="InterPro"/>
</dbReference>